<evidence type="ECO:0000259" key="1">
    <source>
        <dbReference type="Pfam" id="PF00419"/>
    </source>
</evidence>
<dbReference type="InterPro" id="IPR050263">
    <property type="entry name" value="Bact_Fimbrial_Adh_Pro"/>
</dbReference>
<protein>
    <recommendedName>
        <fullName evidence="1">Fimbrial-type adhesion domain-containing protein</fullName>
    </recommendedName>
</protein>
<accession>A0A0H2ZBX9</accession>
<evidence type="ECO:0000313" key="2">
    <source>
        <dbReference type="EMBL" id="ABJ11806.1"/>
    </source>
</evidence>
<gene>
    <name evidence="2" type="ordered locus">PA14_30690</name>
</gene>
<dbReference type="Pfam" id="PF00419">
    <property type="entry name" value="Fimbrial"/>
    <property type="match status" value="1"/>
</dbReference>
<dbReference type="PANTHER" id="PTHR33420:SF26">
    <property type="entry name" value="FIMBRIAL SUBUNIT"/>
    <property type="match status" value="1"/>
</dbReference>
<sequence>MKKPAPAHIKLLFCIGISTAGCLWSLSSVAYCGKPELPTKTPLPIQSLQSVFTLKHAPIGKSMGTMTVQVGSGETLGGWAWCGSDGKPGQFGFTAPKTTLIPIDGNGLYESGVPGVGIRIGHRARYNWTEPTAAPATYPTGNIGTMRYMPTVLVVDFIRTAMGVGKGDITPFNYSTNFFIDTNYTNPSRAEFTIEGYNLRATLEHNAFFTTCSTQKSTIDVNMGRPTAYDIKRGAVPDHGFSLDVVCEGLNPSVKPPVKVYFEGNSIQDGLLNLTGRGEAGVAQGVGISLMSSKGAALPFTQAKALPLDWLASGAGTEMYRFVGSARYVATGGKITAGKADSILTYILEYN</sequence>
<dbReference type="SUPFAM" id="SSF49401">
    <property type="entry name" value="Bacterial adhesins"/>
    <property type="match status" value="1"/>
</dbReference>
<dbReference type="PANTHER" id="PTHR33420">
    <property type="entry name" value="FIMBRIAL SUBUNIT ELFA-RELATED"/>
    <property type="match status" value="1"/>
</dbReference>
<dbReference type="HOGENOM" id="CLU_070313_0_0_6"/>
<organism evidence="2 3">
    <name type="scientific">Pseudomonas aeruginosa (strain UCBPP-PA14)</name>
    <dbReference type="NCBI Taxonomy" id="208963"/>
    <lineage>
        <taxon>Bacteria</taxon>
        <taxon>Pseudomonadati</taxon>
        <taxon>Pseudomonadota</taxon>
        <taxon>Gammaproteobacteria</taxon>
        <taxon>Pseudomonadales</taxon>
        <taxon>Pseudomonadaceae</taxon>
        <taxon>Pseudomonas</taxon>
    </lineage>
</organism>
<dbReference type="EMBL" id="CP000438">
    <property type="protein sequence ID" value="ABJ11806.1"/>
    <property type="molecule type" value="Genomic_DNA"/>
</dbReference>
<evidence type="ECO:0000313" key="3">
    <source>
        <dbReference type="Proteomes" id="UP000000653"/>
    </source>
</evidence>
<dbReference type="GO" id="GO:0009289">
    <property type="term" value="C:pilus"/>
    <property type="evidence" value="ECO:0007669"/>
    <property type="project" value="InterPro"/>
</dbReference>
<dbReference type="GO" id="GO:0043709">
    <property type="term" value="P:cell adhesion involved in single-species biofilm formation"/>
    <property type="evidence" value="ECO:0007669"/>
    <property type="project" value="TreeGrafter"/>
</dbReference>
<dbReference type="PROSITE" id="PS51257">
    <property type="entry name" value="PROKAR_LIPOPROTEIN"/>
    <property type="match status" value="1"/>
</dbReference>
<proteinExistence type="predicted"/>
<dbReference type="Proteomes" id="UP000000653">
    <property type="component" value="Chromosome"/>
</dbReference>
<name>A0A0H2ZBX9_PSEAB</name>
<dbReference type="Gene3D" id="2.60.40.1090">
    <property type="entry name" value="Fimbrial-type adhesion domain"/>
    <property type="match status" value="1"/>
</dbReference>
<dbReference type="BioCyc" id="PAER208963:G1G74-2571-MONOMER"/>
<feature type="domain" description="Fimbrial-type adhesion" evidence="1">
    <location>
        <begin position="210"/>
        <end position="350"/>
    </location>
</feature>
<dbReference type="KEGG" id="pau:PA14_30690"/>
<dbReference type="InterPro" id="IPR000259">
    <property type="entry name" value="Adhesion_dom_fimbrial"/>
</dbReference>
<reference evidence="2 3" key="1">
    <citation type="journal article" date="2006" name="Genome Biol.">
        <title>Genomic analysis reveals that Pseudomonas aeruginosa virulence is combinatorial.</title>
        <authorList>
            <person name="Lee D.G."/>
            <person name="Urbach J.M."/>
            <person name="Wu G."/>
            <person name="Liberati N.T."/>
            <person name="Feinbaum R.L."/>
            <person name="Miyata S."/>
            <person name="Diggins L.T."/>
            <person name="He J."/>
            <person name="Saucier M."/>
            <person name="Deziel E."/>
            <person name="Friedman L."/>
            <person name="Li L."/>
            <person name="Grills G."/>
            <person name="Montgomery K."/>
            <person name="Kucherlapati R."/>
            <person name="Rahme L.G."/>
            <person name="Ausubel F.M."/>
        </authorList>
    </citation>
    <scope>NUCLEOTIDE SEQUENCE [LARGE SCALE GENOMIC DNA]</scope>
    <source>
        <strain evidence="2 3">UCBPP-PA14</strain>
    </source>
</reference>
<dbReference type="AlphaFoldDB" id="A0A0H2ZBX9"/>
<dbReference type="InterPro" id="IPR008966">
    <property type="entry name" value="Adhesion_dom_sf"/>
</dbReference>
<dbReference type="InterPro" id="IPR036937">
    <property type="entry name" value="Adhesion_dom_fimbrial_sf"/>
</dbReference>